<dbReference type="AlphaFoldDB" id="A0A5C3KD77"/>
<organism evidence="1 2">
    <name type="scientific">Coprinopsis marcescibilis</name>
    <name type="common">Agaric fungus</name>
    <name type="synonym">Psathyrella marcescibilis</name>
    <dbReference type="NCBI Taxonomy" id="230819"/>
    <lineage>
        <taxon>Eukaryota</taxon>
        <taxon>Fungi</taxon>
        <taxon>Dikarya</taxon>
        <taxon>Basidiomycota</taxon>
        <taxon>Agaricomycotina</taxon>
        <taxon>Agaricomycetes</taxon>
        <taxon>Agaricomycetidae</taxon>
        <taxon>Agaricales</taxon>
        <taxon>Agaricineae</taxon>
        <taxon>Psathyrellaceae</taxon>
        <taxon>Coprinopsis</taxon>
    </lineage>
</organism>
<accession>A0A5C3KD77</accession>
<dbReference type="SUPFAM" id="SSF52047">
    <property type="entry name" value="RNI-like"/>
    <property type="match status" value="1"/>
</dbReference>
<name>A0A5C3KD77_COPMA</name>
<dbReference type="Gene3D" id="3.80.10.10">
    <property type="entry name" value="Ribonuclease Inhibitor"/>
    <property type="match status" value="1"/>
</dbReference>
<reference evidence="1 2" key="1">
    <citation type="journal article" date="2019" name="Nat. Ecol. Evol.">
        <title>Megaphylogeny resolves global patterns of mushroom evolution.</title>
        <authorList>
            <person name="Varga T."/>
            <person name="Krizsan K."/>
            <person name="Foldi C."/>
            <person name="Dima B."/>
            <person name="Sanchez-Garcia M."/>
            <person name="Sanchez-Ramirez S."/>
            <person name="Szollosi G.J."/>
            <person name="Szarkandi J.G."/>
            <person name="Papp V."/>
            <person name="Albert L."/>
            <person name="Andreopoulos W."/>
            <person name="Angelini C."/>
            <person name="Antonin V."/>
            <person name="Barry K.W."/>
            <person name="Bougher N.L."/>
            <person name="Buchanan P."/>
            <person name="Buyck B."/>
            <person name="Bense V."/>
            <person name="Catcheside P."/>
            <person name="Chovatia M."/>
            <person name="Cooper J."/>
            <person name="Damon W."/>
            <person name="Desjardin D."/>
            <person name="Finy P."/>
            <person name="Geml J."/>
            <person name="Haridas S."/>
            <person name="Hughes K."/>
            <person name="Justo A."/>
            <person name="Karasinski D."/>
            <person name="Kautmanova I."/>
            <person name="Kiss B."/>
            <person name="Kocsube S."/>
            <person name="Kotiranta H."/>
            <person name="LaButti K.M."/>
            <person name="Lechner B.E."/>
            <person name="Liimatainen K."/>
            <person name="Lipzen A."/>
            <person name="Lukacs Z."/>
            <person name="Mihaltcheva S."/>
            <person name="Morgado L.N."/>
            <person name="Niskanen T."/>
            <person name="Noordeloos M.E."/>
            <person name="Ohm R.A."/>
            <person name="Ortiz-Santana B."/>
            <person name="Ovrebo C."/>
            <person name="Racz N."/>
            <person name="Riley R."/>
            <person name="Savchenko A."/>
            <person name="Shiryaev A."/>
            <person name="Soop K."/>
            <person name="Spirin V."/>
            <person name="Szebenyi C."/>
            <person name="Tomsovsky M."/>
            <person name="Tulloss R.E."/>
            <person name="Uehling J."/>
            <person name="Grigoriev I.V."/>
            <person name="Vagvolgyi C."/>
            <person name="Papp T."/>
            <person name="Martin F.M."/>
            <person name="Miettinen O."/>
            <person name="Hibbett D.S."/>
            <person name="Nagy L.G."/>
        </authorList>
    </citation>
    <scope>NUCLEOTIDE SEQUENCE [LARGE SCALE GENOMIC DNA]</scope>
    <source>
        <strain evidence="1 2">CBS 121175</strain>
    </source>
</reference>
<sequence length="555" mass="62917">MSSTPFPGLLSTSQSVVRFHSNPDILAYICEYLSYDQDFDSVEQYELEASRRNLAALALTCRAYLEPALDCRWRALDNLYPLFRILPAFVATPSKTHVLRGTISPEEWARFDWYARRVKRFCYSRDPNRLDIAMHVYFRIAQLRSTPLLPSLRHLYCPWISQSDFLISGVCLFLSPSLQSLEFCKITSIEDKLTGTFLHTLHADGADLESIVLRGEKLTDGTLDLVLPFSNLRTLEIDGMGPAIELAWLQELGRKPKLEELALDFTNSNIEPLTQDIGFPNLKSLMITASIPFTRAFLPHITSTSLETLVAISSQDTASQRTGFITDSVDRWGPCLQSFAIAPLLPLRNLREFRLEGYILNLTDENVVQLAMAWPRITKLLLPYVSGDRTRPTLNSLVNLRDLCPQLKHVRIPIDITDIPSFILPRPPLSPPLFPPSPSSMEVDLNPTISSSSAHTAQSSIVPIPTLTVPLKSNSPLDRQHGLQRLTMATEDDQAHEDRFADARNLVQFARHVDHLFPRIQYITGLHHHDEERWAQLHEFVQAFRMLRVLASGWA</sequence>
<dbReference type="EMBL" id="ML210449">
    <property type="protein sequence ID" value="TFK17930.1"/>
    <property type="molecule type" value="Genomic_DNA"/>
</dbReference>
<dbReference type="Proteomes" id="UP000307440">
    <property type="component" value="Unassembled WGS sequence"/>
</dbReference>
<protein>
    <recommendedName>
        <fullName evidence="3">F-box domain-containing protein</fullName>
    </recommendedName>
</protein>
<proteinExistence type="predicted"/>
<evidence type="ECO:0008006" key="3">
    <source>
        <dbReference type="Google" id="ProtNLM"/>
    </source>
</evidence>
<dbReference type="OrthoDB" id="2631350at2759"/>
<gene>
    <name evidence="1" type="ORF">FA15DRAFT_732677</name>
</gene>
<dbReference type="STRING" id="230819.A0A5C3KD77"/>
<evidence type="ECO:0000313" key="2">
    <source>
        <dbReference type="Proteomes" id="UP000307440"/>
    </source>
</evidence>
<keyword evidence="2" id="KW-1185">Reference proteome</keyword>
<dbReference type="InterPro" id="IPR032675">
    <property type="entry name" value="LRR_dom_sf"/>
</dbReference>
<evidence type="ECO:0000313" key="1">
    <source>
        <dbReference type="EMBL" id="TFK17930.1"/>
    </source>
</evidence>